<evidence type="ECO:0000313" key="2">
    <source>
        <dbReference type="EMBL" id="CAH9139762.1"/>
    </source>
</evidence>
<comment type="caution">
    <text evidence="2">The sequence shown here is derived from an EMBL/GenBank/DDBJ whole genome shotgun (WGS) entry which is preliminary data.</text>
</comment>
<gene>
    <name evidence="2" type="ORF">CEPIT_LOCUS37828</name>
</gene>
<evidence type="ECO:0000313" key="3">
    <source>
        <dbReference type="Proteomes" id="UP001152523"/>
    </source>
</evidence>
<sequence length="111" mass="12169">MRSIKLEWPGTILTFLPLPFRSTFPLSSSAVQLHGVWLFLHSWQALVPSPVSLAMTHQSSPSLRDTLSPPDPMSSPLSSFRTASATPPLQTLSSSPYFSAMATSFNLLHRS</sequence>
<reference evidence="2" key="1">
    <citation type="submission" date="2022-07" db="EMBL/GenBank/DDBJ databases">
        <authorList>
            <person name="Macas J."/>
            <person name="Novak P."/>
            <person name="Neumann P."/>
        </authorList>
    </citation>
    <scope>NUCLEOTIDE SEQUENCE</scope>
</reference>
<organism evidence="2 3">
    <name type="scientific">Cuscuta epithymum</name>
    <dbReference type="NCBI Taxonomy" id="186058"/>
    <lineage>
        <taxon>Eukaryota</taxon>
        <taxon>Viridiplantae</taxon>
        <taxon>Streptophyta</taxon>
        <taxon>Embryophyta</taxon>
        <taxon>Tracheophyta</taxon>
        <taxon>Spermatophyta</taxon>
        <taxon>Magnoliopsida</taxon>
        <taxon>eudicotyledons</taxon>
        <taxon>Gunneridae</taxon>
        <taxon>Pentapetalae</taxon>
        <taxon>asterids</taxon>
        <taxon>lamiids</taxon>
        <taxon>Solanales</taxon>
        <taxon>Convolvulaceae</taxon>
        <taxon>Cuscuteae</taxon>
        <taxon>Cuscuta</taxon>
        <taxon>Cuscuta subgen. Cuscuta</taxon>
    </lineage>
</organism>
<accession>A0AAV0FVU6</accession>
<protein>
    <submittedName>
        <fullName evidence="2">Uncharacterized protein</fullName>
    </submittedName>
</protein>
<dbReference type="EMBL" id="CAMAPF010001018">
    <property type="protein sequence ID" value="CAH9139762.1"/>
    <property type="molecule type" value="Genomic_DNA"/>
</dbReference>
<feature type="region of interest" description="Disordered" evidence="1">
    <location>
        <begin position="56"/>
        <end position="88"/>
    </location>
</feature>
<name>A0AAV0FVU6_9ASTE</name>
<proteinExistence type="predicted"/>
<feature type="compositionally biased region" description="Polar residues" evidence="1">
    <location>
        <begin position="56"/>
        <end position="65"/>
    </location>
</feature>
<dbReference type="AlphaFoldDB" id="A0AAV0FVU6"/>
<keyword evidence="3" id="KW-1185">Reference proteome</keyword>
<dbReference type="Proteomes" id="UP001152523">
    <property type="component" value="Unassembled WGS sequence"/>
</dbReference>
<evidence type="ECO:0000256" key="1">
    <source>
        <dbReference type="SAM" id="MobiDB-lite"/>
    </source>
</evidence>